<dbReference type="Pfam" id="PF17756">
    <property type="entry name" value="RET_CLD1"/>
    <property type="match status" value="1"/>
</dbReference>
<proteinExistence type="predicted"/>
<keyword evidence="3" id="KW-1185">Reference proteome</keyword>
<protein>
    <recommendedName>
        <fullName evidence="1">Ret cadherin like domain-containing protein</fullName>
    </recommendedName>
</protein>
<feature type="domain" description="Ret cadherin like" evidence="1">
    <location>
        <begin position="46"/>
        <end position="131"/>
    </location>
</feature>
<gene>
    <name evidence="2" type="ORF">P7K49_029812</name>
</gene>
<accession>A0ABQ9U888</accession>
<dbReference type="EMBL" id="JASSZA010000015">
    <property type="protein sequence ID" value="KAK2093283.1"/>
    <property type="molecule type" value="Genomic_DNA"/>
</dbReference>
<sequence length="150" mass="16428">MAAAGWVPVTRVLDLLAGSTPVGAGLPPSTALAIIPTPKTQMALGLYFSRDAYWENLYGDQLASTPLLHVHALQDTPGEVPSFCLSQHLYGTYHTWLHEVNWICIQEDTGLLYLNWSLDQRTWEKLSVCSKGAAPTPHPTPSSSHPHHSC</sequence>
<dbReference type="Proteomes" id="UP001266305">
    <property type="component" value="Unassembled WGS sequence"/>
</dbReference>
<comment type="caution">
    <text evidence="2">The sequence shown here is derived from an EMBL/GenBank/DDBJ whole genome shotgun (WGS) entry which is preliminary data.</text>
</comment>
<name>A0ABQ9U888_SAGOE</name>
<evidence type="ECO:0000313" key="3">
    <source>
        <dbReference type="Proteomes" id="UP001266305"/>
    </source>
</evidence>
<evidence type="ECO:0000259" key="1">
    <source>
        <dbReference type="Pfam" id="PF17756"/>
    </source>
</evidence>
<dbReference type="Gene3D" id="2.60.40.60">
    <property type="entry name" value="Cadherins"/>
    <property type="match status" value="1"/>
</dbReference>
<dbReference type="InterPro" id="IPR041163">
    <property type="entry name" value="Ret_CLD1"/>
</dbReference>
<evidence type="ECO:0000313" key="2">
    <source>
        <dbReference type="EMBL" id="KAK2093283.1"/>
    </source>
</evidence>
<organism evidence="2 3">
    <name type="scientific">Saguinus oedipus</name>
    <name type="common">Cotton-top tamarin</name>
    <name type="synonym">Oedipomidas oedipus</name>
    <dbReference type="NCBI Taxonomy" id="9490"/>
    <lineage>
        <taxon>Eukaryota</taxon>
        <taxon>Metazoa</taxon>
        <taxon>Chordata</taxon>
        <taxon>Craniata</taxon>
        <taxon>Vertebrata</taxon>
        <taxon>Euteleostomi</taxon>
        <taxon>Mammalia</taxon>
        <taxon>Eutheria</taxon>
        <taxon>Euarchontoglires</taxon>
        <taxon>Primates</taxon>
        <taxon>Haplorrhini</taxon>
        <taxon>Platyrrhini</taxon>
        <taxon>Cebidae</taxon>
        <taxon>Callitrichinae</taxon>
        <taxon>Saguinus</taxon>
    </lineage>
</organism>
<reference evidence="2 3" key="1">
    <citation type="submission" date="2023-05" db="EMBL/GenBank/DDBJ databases">
        <title>B98-5 Cell Line De Novo Hybrid Assembly: An Optical Mapping Approach.</title>
        <authorList>
            <person name="Kananen K."/>
            <person name="Auerbach J.A."/>
            <person name="Kautto E."/>
            <person name="Blachly J.S."/>
        </authorList>
    </citation>
    <scope>NUCLEOTIDE SEQUENCE [LARGE SCALE GENOMIC DNA]</scope>
    <source>
        <strain evidence="2">B95-8</strain>
        <tissue evidence="2">Cell line</tissue>
    </source>
</reference>